<comment type="caution">
    <text evidence="1">The sequence shown here is derived from an EMBL/GenBank/DDBJ whole genome shotgun (WGS) entry which is preliminary data.</text>
</comment>
<dbReference type="EMBL" id="BQNB010012199">
    <property type="protein sequence ID" value="GJT00485.1"/>
    <property type="molecule type" value="Genomic_DNA"/>
</dbReference>
<organism evidence="1 2">
    <name type="scientific">Tanacetum coccineum</name>
    <dbReference type="NCBI Taxonomy" id="301880"/>
    <lineage>
        <taxon>Eukaryota</taxon>
        <taxon>Viridiplantae</taxon>
        <taxon>Streptophyta</taxon>
        <taxon>Embryophyta</taxon>
        <taxon>Tracheophyta</taxon>
        <taxon>Spermatophyta</taxon>
        <taxon>Magnoliopsida</taxon>
        <taxon>eudicotyledons</taxon>
        <taxon>Gunneridae</taxon>
        <taxon>Pentapetalae</taxon>
        <taxon>asterids</taxon>
        <taxon>campanulids</taxon>
        <taxon>Asterales</taxon>
        <taxon>Asteraceae</taxon>
        <taxon>Asteroideae</taxon>
        <taxon>Anthemideae</taxon>
        <taxon>Anthemidinae</taxon>
        <taxon>Tanacetum</taxon>
    </lineage>
</organism>
<gene>
    <name evidence="1" type="ORF">Tco_0821654</name>
</gene>
<proteinExistence type="predicted"/>
<evidence type="ECO:0000313" key="2">
    <source>
        <dbReference type="Proteomes" id="UP001151760"/>
    </source>
</evidence>
<accession>A0ABQ5ACV0</accession>
<dbReference type="Proteomes" id="UP001151760">
    <property type="component" value="Unassembled WGS sequence"/>
</dbReference>
<evidence type="ECO:0000313" key="1">
    <source>
        <dbReference type="EMBL" id="GJT00485.1"/>
    </source>
</evidence>
<keyword evidence="2" id="KW-1185">Reference proteome</keyword>
<reference evidence="1" key="2">
    <citation type="submission" date="2022-01" db="EMBL/GenBank/DDBJ databases">
        <authorList>
            <person name="Yamashiro T."/>
            <person name="Shiraishi A."/>
            <person name="Satake H."/>
            <person name="Nakayama K."/>
        </authorList>
    </citation>
    <scope>NUCLEOTIDE SEQUENCE</scope>
</reference>
<reference evidence="1" key="1">
    <citation type="journal article" date="2022" name="Int. J. Mol. Sci.">
        <title>Draft Genome of Tanacetum Coccineum: Genomic Comparison of Closely Related Tanacetum-Family Plants.</title>
        <authorList>
            <person name="Yamashiro T."/>
            <person name="Shiraishi A."/>
            <person name="Nakayama K."/>
            <person name="Satake H."/>
        </authorList>
    </citation>
    <scope>NUCLEOTIDE SEQUENCE</scope>
</reference>
<sequence length="124" mass="13524">MDVTVAVAAAKPMVSTMATAYCSTKYIKLDIHFVRDFVAKGLVRVMHVPSRYQYAEIFTKGLPSALFKEFRSSLNVRRPPAPTVGASMVHNMHLNITQSVSGLWGRVASGSRGIVNKGCPSNQP</sequence>
<protein>
    <submittedName>
        <fullName evidence="1">Uncharacterized protein</fullName>
    </submittedName>
</protein>
<name>A0ABQ5ACV0_9ASTR</name>